<evidence type="ECO:0000256" key="1">
    <source>
        <dbReference type="SAM" id="MobiDB-lite"/>
    </source>
</evidence>
<dbReference type="EMBL" id="NMUH01004855">
    <property type="protein sequence ID" value="MQM11054.1"/>
    <property type="molecule type" value="Genomic_DNA"/>
</dbReference>
<dbReference type="AlphaFoldDB" id="A0A843X2I1"/>
<dbReference type="Proteomes" id="UP000652761">
    <property type="component" value="Unassembled WGS sequence"/>
</dbReference>
<evidence type="ECO:0000313" key="2">
    <source>
        <dbReference type="EMBL" id="MQM11054.1"/>
    </source>
</evidence>
<keyword evidence="3" id="KW-1185">Reference proteome</keyword>
<organism evidence="2 3">
    <name type="scientific">Colocasia esculenta</name>
    <name type="common">Wild taro</name>
    <name type="synonym">Arum esculentum</name>
    <dbReference type="NCBI Taxonomy" id="4460"/>
    <lineage>
        <taxon>Eukaryota</taxon>
        <taxon>Viridiplantae</taxon>
        <taxon>Streptophyta</taxon>
        <taxon>Embryophyta</taxon>
        <taxon>Tracheophyta</taxon>
        <taxon>Spermatophyta</taxon>
        <taxon>Magnoliopsida</taxon>
        <taxon>Liliopsida</taxon>
        <taxon>Araceae</taxon>
        <taxon>Aroideae</taxon>
        <taxon>Colocasieae</taxon>
        <taxon>Colocasia</taxon>
    </lineage>
</organism>
<name>A0A843X2I1_COLES</name>
<evidence type="ECO:0000313" key="3">
    <source>
        <dbReference type="Proteomes" id="UP000652761"/>
    </source>
</evidence>
<protein>
    <submittedName>
        <fullName evidence="2">Uncharacterized protein</fullName>
    </submittedName>
</protein>
<reference evidence="2" key="1">
    <citation type="submission" date="2017-07" db="EMBL/GenBank/DDBJ databases">
        <title>Taro Niue Genome Assembly and Annotation.</title>
        <authorList>
            <person name="Atibalentja N."/>
            <person name="Keating K."/>
            <person name="Fields C.J."/>
        </authorList>
    </citation>
    <scope>NUCLEOTIDE SEQUENCE</scope>
    <source>
        <strain evidence="2">Niue_2</strain>
        <tissue evidence="2">Leaf</tissue>
    </source>
</reference>
<gene>
    <name evidence="2" type="ORF">Taro_043957</name>
</gene>
<proteinExistence type="predicted"/>
<accession>A0A843X2I1</accession>
<sequence>MANSSDGKGQTFLAKVVSTHLLLVSTQCFKAKEKCCRNGEVVSTLDQVDTLRKLCDLKSLLDTWHSRDLVDRPWIMCPRPPRVLLDTLDYKYCPNWPSNNKRASKSLPEIFPTAERALLPVLASFVLLHPNSHIFKHKKRSLIQDEAHHTSPEVGEGSRAPAERRSKHRVDRMPELIVPPDLQLTRVWGVFKKFVQPRFVDFISLEDMFEGLETLFDTQGWIPFLKSQKQYSPIAVMEFFNNLGMTVDEELLVIPNSGAGILVTHLPALEYFTLITLQPYDSTKDVVKLNANSFPPLHRMIHHIFTTLIAPKDGSRELVTEVHKSLFFFFLKRQQINLPHLMLDLLKQCFHNPKRSMPYACPITSLLSFLGIQVPEGELLPLKTHNAYDITIAH</sequence>
<feature type="region of interest" description="Disordered" evidence="1">
    <location>
        <begin position="146"/>
        <end position="168"/>
    </location>
</feature>
<comment type="caution">
    <text evidence="2">The sequence shown here is derived from an EMBL/GenBank/DDBJ whole genome shotgun (WGS) entry which is preliminary data.</text>
</comment>